<comment type="caution">
    <text evidence="7">The sequence shown here is derived from an EMBL/GenBank/DDBJ whole genome shotgun (WGS) entry which is preliminary data.</text>
</comment>
<dbReference type="SUPFAM" id="SSF54427">
    <property type="entry name" value="NTF2-like"/>
    <property type="match status" value="1"/>
</dbReference>
<accession>A0A512E1S6</accession>
<feature type="domain" description="Bacterial virulence protein VirB8" evidence="6">
    <location>
        <begin position="31"/>
        <end position="233"/>
    </location>
</feature>
<evidence type="ECO:0000313" key="8">
    <source>
        <dbReference type="Proteomes" id="UP000321523"/>
    </source>
</evidence>
<proteinExistence type="predicted"/>
<organism evidence="7 8">
    <name type="scientific">Skermanella aerolata</name>
    <dbReference type="NCBI Taxonomy" id="393310"/>
    <lineage>
        <taxon>Bacteria</taxon>
        <taxon>Pseudomonadati</taxon>
        <taxon>Pseudomonadota</taxon>
        <taxon>Alphaproteobacteria</taxon>
        <taxon>Rhodospirillales</taxon>
        <taxon>Azospirillaceae</taxon>
        <taxon>Skermanella</taxon>
    </lineage>
</organism>
<dbReference type="AlphaFoldDB" id="A0A512E1S6"/>
<reference evidence="7 8" key="1">
    <citation type="submission" date="2019-07" db="EMBL/GenBank/DDBJ databases">
        <title>Whole genome shotgun sequence of Skermanella aerolata NBRC 106429.</title>
        <authorList>
            <person name="Hosoyama A."/>
            <person name="Uohara A."/>
            <person name="Ohji S."/>
            <person name="Ichikawa N."/>
        </authorList>
    </citation>
    <scope>NUCLEOTIDE SEQUENCE [LARGE SCALE GENOMIC DNA]</scope>
    <source>
        <strain evidence="7 8">NBRC 106429</strain>
    </source>
</reference>
<dbReference type="Pfam" id="PF04335">
    <property type="entry name" value="VirB8"/>
    <property type="match status" value="1"/>
</dbReference>
<keyword evidence="2 5" id="KW-0812">Transmembrane</keyword>
<protein>
    <recommendedName>
        <fullName evidence="6">Bacterial virulence protein VirB8 domain-containing protein</fullName>
    </recommendedName>
</protein>
<gene>
    <name evidence="7" type="ORF">SAE02_67740</name>
</gene>
<evidence type="ECO:0000313" key="7">
    <source>
        <dbReference type="EMBL" id="GEO42626.1"/>
    </source>
</evidence>
<dbReference type="RefSeq" id="WP_147041155.1">
    <property type="nucleotide sequence ID" value="NZ_BJYZ01000046.1"/>
</dbReference>
<dbReference type="Proteomes" id="UP000321523">
    <property type="component" value="Unassembled WGS sequence"/>
</dbReference>
<evidence type="ECO:0000256" key="1">
    <source>
        <dbReference type="ARBA" id="ARBA00004167"/>
    </source>
</evidence>
<name>A0A512E1S6_9PROT</name>
<evidence type="ECO:0000256" key="3">
    <source>
        <dbReference type="ARBA" id="ARBA00022989"/>
    </source>
</evidence>
<dbReference type="EMBL" id="BJYZ01000046">
    <property type="protein sequence ID" value="GEO42626.1"/>
    <property type="molecule type" value="Genomic_DNA"/>
</dbReference>
<keyword evidence="8" id="KW-1185">Reference proteome</keyword>
<keyword evidence="3 5" id="KW-1133">Transmembrane helix</keyword>
<dbReference type="GO" id="GO:0016020">
    <property type="term" value="C:membrane"/>
    <property type="evidence" value="ECO:0007669"/>
    <property type="project" value="UniProtKB-SubCell"/>
</dbReference>
<keyword evidence="4 5" id="KW-0472">Membrane</keyword>
<evidence type="ECO:0000256" key="4">
    <source>
        <dbReference type="ARBA" id="ARBA00023136"/>
    </source>
</evidence>
<sequence length="258" mass="29416">MNELFRRPATGDEQDMLAEIVIPADQLQQLYQEKRREQAREARRARWKRLLSGGTILTLLGVCGAQAAAIATMLPLEKLVPIIVYQRSDGTVVNTVEWASLPKDVQEDTTVNVVWNYVQQRESWSEGNAGWAWTVVSAISSPQVREGFQNWYRRENPNSPARTYRDGTTVEARYVNWSAVCPPVDGCTGAPPAYRFWFDRVETLPNGVSKPPVRYAVTVRIVRNVPLPKDRMWQRWTFNAPLIQVVEYPGAQREGVTR</sequence>
<dbReference type="InterPro" id="IPR032710">
    <property type="entry name" value="NTF2-like_dom_sf"/>
</dbReference>
<dbReference type="OrthoDB" id="7366154at2"/>
<feature type="transmembrane region" description="Helical" evidence="5">
    <location>
        <begin position="50"/>
        <end position="74"/>
    </location>
</feature>
<evidence type="ECO:0000256" key="5">
    <source>
        <dbReference type="SAM" id="Phobius"/>
    </source>
</evidence>
<dbReference type="InterPro" id="IPR007430">
    <property type="entry name" value="VirB8"/>
</dbReference>
<evidence type="ECO:0000259" key="6">
    <source>
        <dbReference type="Pfam" id="PF04335"/>
    </source>
</evidence>
<comment type="subcellular location">
    <subcellularLocation>
        <location evidence="1">Membrane</location>
        <topology evidence="1">Single-pass membrane protein</topology>
    </subcellularLocation>
</comment>
<dbReference type="Gene3D" id="3.10.450.230">
    <property type="entry name" value="VirB8 protein"/>
    <property type="match status" value="1"/>
</dbReference>
<evidence type="ECO:0000256" key="2">
    <source>
        <dbReference type="ARBA" id="ARBA00022692"/>
    </source>
</evidence>